<evidence type="ECO:0000259" key="1">
    <source>
        <dbReference type="Pfam" id="PF13946"/>
    </source>
</evidence>
<evidence type="ECO:0000259" key="2">
    <source>
        <dbReference type="Pfam" id="PF17936"/>
    </source>
</evidence>
<dbReference type="InterPro" id="IPR041498">
    <property type="entry name" value="Big_6"/>
</dbReference>
<name>A0ABT2AAC3_9BURK</name>
<dbReference type="InterPro" id="IPR011049">
    <property type="entry name" value="Serralysin-like_metalloprot_C"/>
</dbReference>
<dbReference type="Gene3D" id="1.10.3130.20">
    <property type="entry name" value="Phycobilisome linker domain"/>
    <property type="match status" value="1"/>
</dbReference>
<dbReference type="InterPro" id="IPR018511">
    <property type="entry name" value="Hemolysin-typ_Ca-bd_CS"/>
</dbReference>
<proteinExistence type="predicted"/>
<evidence type="ECO:0000313" key="4">
    <source>
        <dbReference type="EMBL" id="MCS0591146.1"/>
    </source>
</evidence>
<dbReference type="Proteomes" id="UP001205560">
    <property type="component" value="Unassembled WGS sequence"/>
</dbReference>
<dbReference type="InterPro" id="IPR044016">
    <property type="entry name" value="Big_13"/>
</dbReference>
<dbReference type="PROSITE" id="PS00330">
    <property type="entry name" value="HEMOLYSIN_CALCIUM"/>
    <property type="match status" value="1"/>
</dbReference>
<accession>A0ABT2AAC3</accession>
<keyword evidence="5" id="KW-1185">Reference proteome</keyword>
<comment type="caution">
    <text evidence="4">The sequence shown here is derived from an EMBL/GenBank/DDBJ whole genome shotgun (WGS) entry which is preliminary data.</text>
</comment>
<evidence type="ECO:0000313" key="5">
    <source>
        <dbReference type="Proteomes" id="UP001205560"/>
    </source>
</evidence>
<dbReference type="NCBIfam" id="NF033510">
    <property type="entry name" value="Ca_tandemer"/>
    <property type="match status" value="2"/>
</dbReference>
<dbReference type="Gene3D" id="2.60.40.10">
    <property type="entry name" value="Immunoglobulins"/>
    <property type="match status" value="2"/>
</dbReference>
<reference evidence="4 5" key="1">
    <citation type="submission" date="2022-08" db="EMBL/GenBank/DDBJ databases">
        <title>Reclassification of Massilia species as members of the genera Telluria, Duganella, Pseudoduganella, Mokoshia gen. nov. and Zemynaea gen. nov. using orthogonal and non-orthogonal genome-based approaches.</title>
        <authorList>
            <person name="Bowman J.P."/>
        </authorList>
    </citation>
    <scope>NUCLEOTIDE SEQUENCE [LARGE SCALE GENOMIC DNA]</scope>
    <source>
        <strain evidence="4 5">LMG 28164</strain>
    </source>
</reference>
<sequence length="538" mass="56979">MSYHHEPIGSAYSTYRPYDIAALNWLYGGDGLGGALGINSTSGGRYITGTSGADTLTGTAANDKLEGDGGNDMIDGGNGFDTAVFRSARSNYAFNALANGDLVVTSLDGIDGTDTLRSIEMLQFSDMSVSRADIVVDTTAPDKPTMVVTKNVNGYATGSTPLVTGKAEAGSTVKIYTAGDNKVVGTVTADANGLYTLTLNKFADGVNYQVYATATDAAGNVSSSSDPMSFNVDGTAPVRPTFNMTQAPGSNQAHFDGTGEAGTTIELVRLGDLQTIARTTVGNDGKWTVDTSPLPNGSYTLRVVSMDKGDNGTNALTSATLTVNSTANITGTANNDMLKPGAGNNAVDGADGLDTVVYAGPRSNYSLEQAAWGYDIVDKVGNNGHDSLINIERVQFDDAFVALDTEGIAGQIFRLYTASLGRPAEAAGMGYWMWRMENGTSIQTVASEFMKQVEFDTLYGKNPSDATFVTKLYNNVLHRDPEPAGFEYWMNALTNNSNTNKNEVRTQMVIDFSNSLENQANVVGTFKLGIDYVPWHQA</sequence>
<feature type="domain" description="Bacterial Ig-like" evidence="3">
    <location>
        <begin position="251"/>
        <end position="322"/>
    </location>
</feature>
<dbReference type="Pfam" id="PF17936">
    <property type="entry name" value="Big_6"/>
    <property type="match status" value="1"/>
</dbReference>
<protein>
    <submittedName>
        <fullName evidence="4">DUF4214 domain-containing protein</fullName>
    </submittedName>
</protein>
<dbReference type="Pfam" id="PF00353">
    <property type="entry name" value="HemolysinCabind"/>
    <property type="match status" value="2"/>
</dbReference>
<dbReference type="SUPFAM" id="SSF51120">
    <property type="entry name" value="beta-Roll"/>
    <property type="match status" value="1"/>
</dbReference>
<dbReference type="Pfam" id="PF19077">
    <property type="entry name" value="Big_13"/>
    <property type="match status" value="1"/>
</dbReference>
<gene>
    <name evidence="4" type="ORF">NX782_18320</name>
</gene>
<feature type="domain" description="DUF4214" evidence="1">
    <location>
        <begin position="446"/>
        <end position="521"/>
    </location>
</feature>
<evidence type="ECO:0000259" key="3">
    <source>
        <dbReference type="Pfam" id="PF19077"/>
    </source>
</evidence>
<dbReference type="Pfam" id="PF13946">
    <property type="entry name" value="DUF4214"/>
    <property type="match status" value="1"/>
</dbReference>
<dbReference type="EMBL" id="JANUGX010000024">
    <property type="protein sequence ID" value="MCS0591146.1"/>
    <property type="molecule type" value="Genomic_DNA"/>
</dbReference>
<dbReference type="InterPro" id="IPR038255">
    <property type="entry name" value="PBS_linker_sf"/>
</dbReference>
<dbReference type="InterPro" id="IPR025282">
    <property type="entry name" value="DUF4214"/>
</dbReference>
<dbReference type="InterPro" id="IPR013783">
    <property type="entry name" value="Ig-like_fold"/>
</dbReference>
<organism evidence="4 5">
    <name type="scientific">Massilia norwichensis</name>
    <dbReference type="NCBI Taxonomy" id="1442366"/>
    <lineage>
        <taxon>Bacteria</taxon>
        <taxon>Pseudomonadati</taxon>
        <taxon>Pseudomonadota</taxon>
        <taxon>Betaproteobacteria</taxon>
        <taxon>Burkholderiales</taxon>
        <taxon>Oxalobacteraceae</taxon>
        <taxon>Telluria group</taxon>
        <taxon>Massilia</taxon>
    </lineage>
</organism>
<dbReference type="InterPro" id="IPR001343">
    <property type="entry name" value="Hemolysn_Ca-bd"/>
</dbReference>
<feature type="domain" description="Bacterial Ig" evidence="2">
    <location>
        <begin position="159"/>
        <end position="225"/>
    </location>
</feature>